<dbReference type="InterPro" id="IPR022185">
    <property type="entry name" value="DUF3712"/>
</dbReference>
<comment type="caution">
    <text evidence="1">The sequence shown here is derived from an EMBL/GenBank/DDBJ whole genome shotgun (WGS) entry which is preliminary data.</text>
</comment>
<gene>
    <name evidence="1" type="ORF">LUA448_LOCUS9478</name>
</gene>
<dbReference type="PANTHER" id="PTHR35895">
    <property type="entry name" value="CHROMOSOME 16, WHOLE GENOME SHOTGUN SEQUENCE"/>
    <property type="match status" value="1"/>
</dbReference>
<dbReference type="EMBL" id="CAJNYD010001089">
    <property type="protein sequence ID" value="CAF3316193.1"/>
    <property type="molecule type" value="Genomic_DNA"/>
</dbReference>
<dbReference type="Proteomes" id="UP000663833">
    <property type="component" value="Unassembled WGS sequence"/>
</dbReference>
<evidence type="ECO:0000313" key="1">
    <source>
        <dbReference type="EMBL" id="CAF3316193.1"/>
    </source>
</evidence>
<dbReference type="InterPro" id="IPR046368">
    <property type="entry name" value="Tag1"/>
</dbReference>
<name>A0A817TGL6_9BILA</name>
<dbReference type="AlphaFoldDB" id="A0A817TGL6"/>
<sequence>MHHQNGVAPTIIRLIIAKVKIDFRWINIEQIENDRFHLRAQLELSHTGSIPATILSPLIINVNNVGIVVHHESISISGDAHASTVVLISAPFIVSDLKAFRNFSRSLIFESNVVWNLKAEATIRPILRHMISYSKIPFNKEVTLSALNGLSNVSIDSINLNRSDAHRILVDLVIKIVNPSVFSITLGQLYFSLQYNNWSIGYVESTSQNLTLYPGENNIQFFGELQAASSESYRALSTVIQNFLTGQTSRVEALAGPNATSYPILAGGIIGLSLNVDMPPFSEQLIASLVFNSLSLIPSTNQKTVKLSASIIIKINSPLGEKSPLNIETMNMKVFLFYKGNSVGMLDVSKAPVKQLDAITYTSQFNNECLNLTDTGVTYEKFARKFINANATHPLHFRIAGMASIIGSFALGPLNIDGIPVKNKVTLIGLNGLNNVRVDGISVDGEQDIALRISINATINNPGVTEVQLRNFSLHMASGENNTVLGQIPINILVLRPGNNSITLNGLLAPLYETDIPTIGKFFSAYLNGQTQPVRLFHGQNAVTNATAMDLTINRLSMKANLDGIQTKLIRQVNVLNFGIEFDPVNVNKVYITGRLSILFELPPNIHMTFKVLTTSINFTMRFNDEPNIGQMILNDISVEHNQFTNELLINFSRHELIILNDTSFQEFAANVVLKTNASVTIEGLAAALVEVRIGNITLLNIPINDTIQLVGYNQFNNGLLNINNIDLMGTLSSRILALHVQTTIVNPSVVNILNAGRLSLNLCDIRNGASLGLVSIDPFYLQPQNNPTLLDAEGVFTITQQNGDAALEFISRMISGIDNQVELRGALGDNSTGTSIPLLSLAIAGLRTRTRVPGLSGDKTLVREIILKRLTAAEIVGIPLDLVKTLLARIRISNPFSAPLVILKMNIRADFGPVTNEDQQIAIVDYDTPLALNAHEELTTPYIVVKLSGKLKTLVTLLGPLFAGNAHLSLSGIVDVKIGDNFVLTQIPLTILNVAADQDHS</sequence>
<dbReference type="PANTHER" id="PTHR35895:SF1">
    <property type="entry name" value="LIPID-BINDING SERUM GLYCOPROTEIN C-TERMINAL DOMAIN-CONTAINING PROTEIN"/>
    <property type="match status" value="1"/>
</dbReference>
<dbReference type="GO" id="GO:0016020">
    <property type="term" value="C:membrane"/>
    <property type="evidence" value="ECO:0007669"/>
    <property type="project" value="TreeGrafter"/>
</dbReference>
<evidence type="ECO:0000313" key="2">
    <source>
        <dbReference type="Proteomes" id="UP000663833"/>
    </source>
</evidence>
<organism evidence="1 2">
    <name type="scientific">Rotaria socialis</name>
    <dbReference type="NCBI Taxonomy" id="392032"/>
    <lineage>
        <taxon>Eukaryota</taxon>
        <taxon>Metazoa</taxon>
        <taxon>Spiralia</taxon>
        <taxon>Gnathifera</taxon>
        <taxon>Rotifera</taxon>
        <taxon>Eurotatoria</taxon>
        <taxon>Bdelloidea</taxon>
        <taxon>Philodinida</taxon>
        <taxon>Philodinidae</taxon>
        <taxon>Rotaria</taxon>
    </lineage>
</organism>
<reference evidence="1" key="1">
    <citation type="submission" date="2021-02" db="EMBL/GenBank/DDBJ databases">
        <authorList>
            <person name="Nowell W R."/>
        </authorList>
    </citation>
    <scope>NUCLEOTIDE SEQUENCE</scope>
</reference>
<proteinExistence type="predicted"/>
<protein>
    <submittedName>
        <fullName evidence="1">Uncharacterized protein</fullName>
    </submittedName>
</protein>
<accession>A0A817TGL6</accession>
<dbReference type="Pfam" id="PF12505">
    <property type="entry name" value="DUF3712"/>
    <property type="match status" value="3"/>
</dbReference>